<comment type="domain">
    <text evidence="12">The histidine box domains are involved in binding the catalytic metal ions.</text>
</comment>
<comment type="similarity">
    <text evidence="2 12">Belongs to the fatty acid desaturase type 1 family.</text>
</comment>
<keyword evidence="9" id="KW-0443">Lipid metabolism</keyword>
<dbReference type="GO" id="GO:0006636">
    <property type="term" value="P:unsaturated fatty acid biosynthetic process"/>
    <property type="evidence" value="ECO:0007669"/>
    <property type="project" value="InterPro"/>
</dbReference>
<evidence type="ECO:0000313" key="16">
    <source>
        <dbReference type="WBParaSite" id="ACRNAN_Path_1276.g4991.t2"/>
    </source>
</evidence>
<dbReference type="InterPro" id="IPR015876">
    <property type="entry name" value="Acyl-CoA_DS"/>
</dbReference>
<dbReference type="PRINTS" id="PR00075">
    <property type="entry name" value="FACDDSATRASE"/>
</dbReference>
<evidence type="ECO:0000313" key="15">
    <source>
        <dbReference type="Proteomes" id="UP000887540"/>
    </source>
</evidence>
<evidence type="ECO:0000256" key="6">
    <source>
        <dbReference type="ARBA" id="ARBA00022989"/>
    </source>
</evidence>
<dbReference type="GO" id="GO:0004768">
    <property type="term" value="F:stearoyl-CoA 9-desaturase activity"/>
    <property type="evidence" value="ECO:0007669"/>
    <property type="project" value="InterPro"/>
</dbReference>
<feature type="domain" description="Fatty acid desaturase" evidence="14">
    <location>
        <begin position="81"/>
        <end position="282"/>
    </location>
</feature>
<keyword evidence="15" id="KW-1185">Reference proteome</keyword>
<evidence type="ECO:0000256" key="7">
    <source>
        <dbReference type="ARBA" id="ARBA00023002"/>
    </source>
</evidence>
<dbReference type="WBParaSite" id="ACRNAN_Path_1276.g4991.t2">
    <property type="protein sequence ID" value="ACRNAN_Path_1276.g4991.t2"/>
    <property type="gene ID" value="ACRNAN_Path_1276.g4991"/>
</dbReference>
<dbReference type="PANTHER" id="PTHR11351">
    <property type="entry name" value="ACYL-COA DESATURASE"/>
    <property type="match status" value="1"/>
</dbReference>
<dbReference type="InterPro" id="IPR009160">
    <property type="entry name" value="Acyl-CoA_deSatase_haem/ster-bd"/>
</dbReference>
<evidence type="ECO:0000256" key="4">
    <source>
        <dbReference type="ARBA" id="ARBA00022692"/>
    </source>
</evidence>
<feature type="transmembrane region" description="Helical" evidence="13">
    <location>
        <begin position="194"/>
        <end position="214"/>
    </location>
</feature>
<dbReference type="PANTHER" id="PTHR11351:SF27">
    <property type="entry name" value="DELTA(9)-FATTY-ACID DESATURASE FAT-5"/>
    <property type="match status" value="1"/>
</dbReference>
<keyword evidence="3 12" id="KW-0444">Lipid biosynthesis</keyword>
<evidence type="ECO:0000256" key="12">
    <source>
        <dbReference type="RuleBase" id="RU000581"/>
    </source>
</evidence>
<evidence type="ECO:0000256" key="13">
    <source>
        <dbReference type="SAM" id="Phobius"/>
    </source>
</evidence>
<feature type="transmembrane region" description="Helical" evidence="13">
    <location>
        <begin position="76"/>
        <end position="99"/>
    </location>
</feature>
<evidence type="ECO:0000256" key="10">
    <source>
        <dbReference type="ARBA" id="ARBA00023136"/>
    </source>
</evidence>
<comment type="cofactor">
    <cofactor evidence="12">
        <name>Fe(2+)</name>
        <dbReference type="ChEBI" id="CHEBI:29033"/>
    </cofactor>
</comment>
<keyword evidence="6 13" id="KW-1133">Transmembrane helix</keyword>
<dbReference type="AlphaFoldDB" id="A0A914BY82"/>
<evidence type="ECO:0000256" key="9">
    <source>
        <dbReference type="ARBA" id="ARBA00023098"/>
    </source>
</evidence>
<dbReference type="CDD" id="cd03505">
    <property type="entry name" value="Delta9-FADS-like"/>
    <property type="match status" value="1"/>
</dbReference>
<dbReference type="PIRSF" id="PIRSF000345">
    <property type="entry name" value="OLE1"/>
    <property type="match status" value="1"/>
</dbReference>
<dbReference type="Proteomes" id="UP000887540">
    <property type="component" value="Unplaced"/>
</dbReference>
<dbReference type="Pfam" id="PF00487">
    <property type="entry name" value="FA_desaturase"/>
    <property type="match status" value="1"/>
</dbReference>
<sequence length="382" mass="44384">MGARTNSISEVLYEEVAAVDTTEIIKLKATAQEEWKPIIEEWKPIIVWRNVILFTALHIGAFIGLYQLIFQASFMTIIWTIICQVLSELSVTAGAHRLWAHRSYKARTPLKIFLMLTNCMALQNDIIEWARDHRCHHKWTDTDADPHNIERGFFFAHMGWLMTKKHPKLKEMGGKLDLTDLTSDPVLAFQRRHYLPLIGFFCFLFPALVAVYGWNESFFVAWYTACIFRYCSSLHVTWLINSAAHTFGYRPYDQNISPAENPWTSFTAIGEGGHNFHHTFPYDYRTSEMPLFLNFTRGFIDVCAKLGLAYDMKVVSKESAIEDRIENEEEELYELWTVLQINILDYLSANDQLETAEMESDEPEPSQTAMKPITYNFMDYCF</sequence>
<evidence type="ECO:0000256" key="3">
    <source>
        <dbReference type="ARBA" id="ARBA00022516"/>
    </source>
</evidence>
<evidence type="ECO:0000259" key="14">
    <source>
        <dbReference type="Pfam" id="PF00487"/>
    </source>
</evidence>
<reference evidence="16" key="1">
    <citation type="submission" date="2022-11" db="UniProtKB">
        <authorList>
            <consortium name="WormBaseParasite"/>
        </authorList>
    </citation>
    <scope>IDENTIFICATION</scope>
</reference>
<dbReference type="InterPro" id="IPR005804">
    <property type="entry name" value="FA_desaturase_dom"/>
</dbReference>
<comment type="subcellular location">
    <subcellularLocation>
        <location evidence="1">Membrane</location>
        <topology evidence="1">Multi-pass membrane protein</topology>
    </subcellularLocation>
</comment>
<keyword evidence="7 12" id="KW-0560">Oxidoreductase</keyword>
<evidence type="ECO:0000256" key="11">
    <source>
        <dbReference type="ARBA" id="ARBA00023160"/>
    </source>
</evidence>
<dbReference type="GO" id="GO:0005506">
    <property type="term" value="F:iron ion binding"/>
    <property type="evidence" value="ECO:0007669"/>
    <property type="project" value="TreeGrafter"/>
</dbReference>
<evidence type="ECO:0000256" key="5">
    <source>
        <dbReference type="ARBA" id="ARBA00022832"/>
    </source>
</evidence>
<feature type="transmembrane region" description="Helical" evidence="13">
    <location>
        <begin position="51"/>
        <end position="70"/>
    </location>
</feature>
<keyword evidence="11 12" id="KW-0275">Fatty acid biosynthesis</keyword>
<keyword evidence="5" id="KW-0276">Fatty acid metabolism</keyword>
<keyword evidence="10 13" id="KW-0472">Membrane</keyword>
<feature type="transmembrane region" description="Helical" evidence="13">
    <location>
        <begin position="220"/>
        <end position="240"/>
    </location>
</feature>
<dbReference type="GO" id="GO:0005789">
    <property type="term" value="C:endoplasmic reticulum membrane"/>
    <property type="evidence" value="ECO:0007669"/>
    <property type="project" value="TreeGrafter"/>
</dbReference>
<name>A0A914BY82_9BILA</name>
<organism evidence="15 16">
    <name type="scientific">Acrobeloides nanus</name>
    <dbReference type="NCBI Taxonomy" id="290746"/>
    <lineage>
        <taxon>Eukaryota</taxon>
        <taxon>Metazoa</taxon>
        <taxon>Ecdysozoa</taxon>
        <taxon>Nematoda</taxon>
        <taxon>Chromadorea</taxon>
        <taxon>Rhabditida</taxon>
        <taxon>Tylenchina</taxon>
        <taxon>Cephalobomorpha</taxon>
        <taxon>Cephaloboidea</taxon>
        <taxon>Cephalobidae</taxon>
        <taxon>Acrobeloides</taxon>
    </lineage>
</organism>
<proteinExistence type="inferred from homology"/>
<evidence type="ECO:0000256" key="1">
    <source>
        <dbReference type="ARBA" id="ARBA00004141"/>
    </source>
</evidence>
<keyword evidence="4 12" id="KW-0812">Transmembrane</keyword>
<protein>
    <submittedName>
        <fullName evidence="16">Fatty acid desaturase domain-containing protein</fullName>
    </submittedName>
</protein>
<keyword evidence="8" id="KW-0408">Iron</keyword>
<accession>A0A914BY82</accession>
<evidence type="ECO:0000256" key="2">
    <source>
        <dbReference type="ARBA" id="ARBA00009295"/>
    </source>
</evidence>
<evidence type="ECO:0000256" key="8">
    <source>
        <dbReference type="ARBA" id="ARBA00023004"/>
    </source>
</evidence>